<comment type="caution">
    <text evidence="5">The sequence shown here is derived from an EMBL/GenBank/DDBJ whole genome shotgun (WGS) entry which is preliminary data.</text>
</comment>
<dbReference type="PANTHER" id="PTHR43918:SF4">
    <property type="entry name" value="CARBOXYLIC ESTER HYDROLASE"/>
    <property type="match status" value="1"/>
</dbReference>
<evidence type="ECO:0000313" key="5">
    <source>
        <dbReference type="EMBL" id="TID22357.1"/>
    </source>
</evidence>
<dbReference type="AlphaFoldDB" id="A0A4Z1P1K5"/>
<feature type="signal peptide" evidence="3">
    <location>
        <begin position="1"/>
        <end position="17"/>
    </location>
</feature>
<feature type="domain" description="Carboxylesterase type B" evidence="4">
    <location>
        <begin position="376"/>
        <end position="488"/>
    </location>
</feature>
<dbReference type="Pfam" id="PF00135">
    <property type="entry name" value="COesterase"/>
    <property type="match status" value="2"/>
</dbReference>
<dbReference type="InterPro" id="IPR002018">
    <property type="entry name" value="CarbesteraseB"/>
</dbReference>
<dbReference type="PANTHER" id="PTHR43918">
    <property type="entry name" value="ACETYLCHOLINESTERASE"/>
    <property type="match status" value="1"/>
</dbReference>
<feature type="domain" description="Carboxylesterase type B" evidence="4">
    <location>
        <begin position="31"/>
        <end position="369"/>
    </location>
</feature>
<dbReference type="EC" id="3.1.1.-" evidence="3"/>
<dbReference type="PROSITE" id="PS00122">
    <property type="entry name" value="CARBOXYLESTERASE_B_1"/>
    <property type="match status" value="1"/>
</dbReference>
<proteinExistence type="inferred from homology"/>
<name>A0A4Z1P1K5_9PEZI</name>
<dbReference type="InterPro" id="IPR029058">
    <property type="entry name" value="AB_hydrolase_fold"/>
</dbReference>
<dbReference type="EMBL" id="SNSC02000008">
    <property type="protein sequence ID" value="TID22357.1"/>
    <property type="molecule type" value="Genomic_DNA"/>
</dbReference>
<gene>
    <name evidence="5" type="ORF">E6O75_ATG11151</name>
</gene>
<protein>
    <recommendedName>
        <fullName evidence="3">Carboxylic ester hydrolase</fullName>
        <ecNumber evidence="3">3.1.1.-</ecNumber>
    </recommendedName>
</protein>
<evidence type="ECO:0000256" key="3">
    <source>
        <dbReference type="RuleBase" id="RU361235"/>
    </source>
</evidence>
<reference evidence="5 6" key="1">
    <citation type="submission" date="2019-04" db="EMBL/GenBank/DDBJ databases">
        <title>High contiguity whole genome sequence and gene annotation resource for two Venturia nashicola isolates.</title>
        <authorList>
            <person name="Prokchorchik M."/>
            <person name="Won K."/>
            <person name="Lee Y."/>
            <person name="Choi E.D."/>
            <person name="Segonzac C."/>
            <person name="Sohn K.H."/>
        </authorList>
    </citation>
    <scope>NUCLEOTIDE SEQUENCE [LARGE SCALE GENOMIC DNA]</scope>
    <source>
        <strain evidence="5 6">PRI2</strain>
    </source>
</reference>
<accession>A0A4Z1P1K5</accession>
<keyword evidence="6" id="KW-1185">Reference proteome</keyword>
<keyword evidence="2 3" id="KW-0378">Hydrolase</keyword>
<sequence>MVFFAAALSALVAFAAASPVAPRSTFAIGQTLTTTSGVIKGHAAKNRTEVSEYLGIPFAKPPVGDLRWKAPVKYVGDAPIDASKYSADCAAKFQSPDLAVGLSDANVPGIILLTELMQLGHQTSEDCLTLNVWTKPQTGEKGKAVLVWIFGGGFATGNSANPIYNGEFIADNEDVVVVSFNYRLGVFGFPGIPGVDGFEQNPGLLDQRAAIEWVRDNIAAFGGDPKRITIFGESAGGASVDFYSYAWTKDPIVSSMIAESGSVSSFADPQPKDNIGFWDVAAKALKCPTAKENPKSSVDCVRAKNTEEILEAAKTENPLQAVLGHFGPTIDNKVVFSDYTERSKSGNFIQKPLMNGNNDWEAGLFILIGEGAKIKISPKIWDVFNAAVFTCPIQRAANARANNKVLNYRYRYFGDYPNTYLQSNNKGAWHTAEISQIFGTTEAVTAAKNTPSEAKLSTFMQKAWTSFAKDPASLQKAPFNFPQYNAADANAPTLIALGGSANETHKMVAPFQWDVYCDPISSLTSTIPGGIQAAINNVAAGGELGVPGLKTDELPDMKPAPFWTYSGDA</sequence>
<dbReference type="GO" id="GO:0052689">
    <property type="term" value="F:carboxylic ester hydrolase activity"/>
    <property type="evidence" value="ECO:0007669"/>
    <property type="project" value="TreeGrafter"/>
</dbReference>
<dbReference type="Gene3D" id="3.40.50.1820">
    <property type="entry name" value="alpha/beta hydrolase"/>
    <property type="match status" value="2"/>
</dbReference>
<dbReference type="SUPFAM" id="SSF53474">
    <property type="entry name" value="alpha/beta-Hydrolases"/>
    <property type="match status" value="1"/>
</dbReference>
<evidence type="ECO:0000256" key="1">
    <source>
        <dbReference type="ARBA" id="ARBA00005964"/>
    </source>
</evidence>
<dbReference type="InterPro" id="IPR050654">
    <property type="entry name" value="AChE-related_enzymes"/>
</dbReference>
<keyword evidence="3" id="KW-0732">Signal</keyword>
<evidence type="ECO:0000256" key="2">
    <source>
        <dbReference type="ARBA" id="ARBA00022801"/>
    </source>
</evidence>
<dbReference type="STRING" id="86259.A0A4Z1P1K5"/>
<evidence type="ECO:0000313" key="6">
    <source>
        <dbReference type="Proteomes" id="UP000298493"/>
    </source>
</evidence>
<feature type="chain" id="PRO_5021514441" description="Carboxylic ester hydrolase" evidence="3">
    <location>
        <begin position="18"/>
        <end position="569"/>
    </location>
</feature>
<comment type="similarity">
    <text evidence="1 3">Belongs to the type-B carboxylesterase/lipase family.</text>
</comment>
<dbReference type="InterPro" id="IPR019826">
    <property type="entry name" value="Carboxylesterase_B_AS"/>
</dbReference>
<dbReference type="Proteomes" id="UP000298493">
    <property type="component" value="Unassembled WGS sequence"/>
</dbReference>
<evidence type="ECO:0000259" key="4">
    <source>
        <dbReference type="Pfam" id="PF00135"/>
    </source>
</evidence>
<organism evidence="5 6">
    <name type="scientific">Venturia nashicola</name>
    <dbReference type="NCBI Taxonomy" id="86259"/>
    <lineage>
        <taxon>Eukaryota</taxon>
        <taxon>Fungi</taxon>
        <taxon>Dikarya</taxon>
        <taxon>Ascomycota</taxon>
        <taxon>Pezizomycotina</taxon>
        <taxon>Dothideomycetes</taxon>
        <taxon>Pleosporomycetidae</taxon>
        <taxon>Venturiales</taxon>
        <taxon>Venturiaceae</taxon>
        <taxon>Venturia</taxon>
    </lineage>
</organism>